<evidence type="ECO:0000313" key="5">
    <source>
        <dbReference type="EMBL" id="JAB55720.1"/>
    </source>
</evidence>
<evidence type="ECO:0000256" key="1">
    <source>
        <dbReference type="ARBA" id="ARBA00023209"/>
    </source>
</evidence>
<evidence type="ECO:0000256" key="4">
    <source>
        <dbReference type="SAM" id="MobiDB-lite"/>
    </source>
</evidence>
<evidence type="ECO:0000256" key="3">
    <source>
        <dbReference type="ARBA" id="ARBA00038211"/>
    </source>
</evidence>
<evidence type="ECO:0000256" key="2">
    <source>
        <dbReference type="ARBA" id="ARBA00023264"/>
    </source>
</evidence>
<dbReference type="Gene3D" id="3.30.200.20">
    <property type="entry name" value="Phosphorylase Kinase, domain 1"/>
    <property type="match status" value="1"/>
</dbReference>
<dbReference type="GO" id="GO:0006646">
    <property type="term" value="P:phosphatidylethanolamine biosynthetic process"/>
    <property type="evidence" value="ECO:0007669"/>
    <property type="project" value="TreeGrafter"/>
</dbReference>
<dbReference type="GO" id="GO:0004305">
    <property type="term" value="F:ethanolamine kinase activity"/>
    <property type="evidence" value="ECO:0007669"/>
    <property type="project" value="TreeGrafter"/>
</dbReference>
<dbReference type="GO" id="GO:0004103">
    <property type="term" value="F:choline kinase activity"/>
    <property type="evidence" value="ECO:0007669"/>
    <property type="project" value="TreeGrafter"/>
</dbReference>
<dbReference type="InterPro" id="IPR011009">
    <property type="entry name" value="Kinase-like_dom_sf"/>
</dbReference>
<proteinExistence type="evidence at transcript level"/>
<dbReference type="EMBL" id="GANO01004151">
    <property type="protein sequence ID" value="JAB55720.1"/>
    <property type="molecule type" value="mRNA"/>
</dbReference>
<keyword evidence="1" id="KW-0444">Lipid biosynthesis</keyword>
<dbReference type="Pfam" id="PF01633">
    <property type="entry name" value="Choline_kinase"/>
    <property type="match status" value="1"/>
</dbReference>
<dbReference type="GO" id="GO:0005737">
    <property type="term" value="C:cytoplasm"/>
    <property type="evidence" value="ECO:0007669"/>
    <property type="project" value="TreeGrafter"/>
</dbReference>
<keyword evidence="2" id="KW-1208">Phospholipid metabolism</keyword>
<dbReference type="Gene3D" id="3.90.1200.10">
    <property type="match status" value="2"/>
</dbReference>
<organism evidence="5">
    <name type="scientific">Corethrella appendiculata</name>
    <dbReference type="NCBI Taxonomy" id="1370023"/>
    <lineage>
        <taxon>Eukaryota</taxon>
        <taxon>Metazoa</taxon>
        <taxon>Ecdysozoa</taxon>
        <taxon>Arthropoda</taxon>
        <taxon>Hexapoda</taxon>
        <taxon>Insecta</taxon>
        <taxon>Pterygota</taxon>
        <taxon>Neoptera</taxon>
        <taxon>Endopterygota</taxon>
        <taxon>Diptera</taxon>
        <taxon>Nematocera</taxon>
        <taxon>Culicoidea</taxon>
        <taxon>Chaoboridae</taxon>
        <taxon>Corethrella</taxon>
    </lineage>
</organism>
<keyword evidence="1" id="KW-0443">Lipid metabolism</keyword>
<protein>
    <submittedName>
        <fullName evidence="5">Protein dimerization</fullName>
    </submittedName>
</protein>
<dbReference type="PANTHER" id="PTHR22603:SF93">
    <property type="entry name" value="RE24176P"/>
    <property type="match status" value="1"/>
</dbReference>
<sequence>MRDIAARICRDYLSGAWKTISADELQLKRISGGLSNFLYYVSLPDTINNNNNNECNDTGMRNNFNRSGSKRQRKDSYQTMMEPKEVLLRIYGQTHGEHALETMITESVVFTLLSERKLGPKLHGIFPGGRIEQYIPARPLATAELSDHKISMKIAEKMAAIHSLDIPVSKEPEWLWKTMNRWLKSVEKNLKTNEKCKESDLLNIDFRKEVQWLKALIDSENHPVVFSHNDFQEGNVLLREDFTASNTSLNNITSYDDNRTSIDQFVDGSSQLDSHFSSILISNNHDNVTNISVCDRNGNSRKRSFDENLYNDLDNTRDSVLSGNSQVLSENLDGEPELMIIDFEYCAYNYRSFDIANHFLEWTFDYTNTEHPYFHHKIEQYPTTEQKEKFITEYLTKVNGHPASDVEIGQVMKEVDCLTLASHLFWSLWSIVNIYQEIEFGYWEYASVRINEYMKTKKHYSEKITNSGNILHNDDVK</sequence>
<dbReference type="SUPFAM" id="SSF56112">
    <property type="entry name" value="Protein kinase-like (PK-like)"/>
    <property type="match status" value="1"/>
</dbReference>
<feature type="compositionally biased region" description="Polar residues" evidence="4">
    <location>
        <begin position="54"/>
        <end position="67"/>
    </location>
</feature>
<reference evidence="5" key="1">
    <citation type="journal article" date="2014" name="Insect Biochem. Mol. Biol.">
        <title>An insight into the sialome of the frog biting fly, Corethrella appendiculata.</title>
        <authorList>
            <person name="Ribeiro J.M.C."/>
            <person name="Chagas A.C."/>
            <person name="Pham V.M."/>
            <person name="Lounibos L.P."/>
            <person name="Calvo E."/>
        </authorList>
    </citation>
    <scope>NUCLEOTIDE SEQUENCE</scope>
    <source>
        <tissue evidence="5">Salivary glands</tissue>
    </source>
</reference>
<dbReference type="CDD" id="cd05156">
    <property type="entry name" value="ChoK_euk"/>
    <property type="match status" value="1"/>
</dbReference>
<feature type="region of interest" description="Disordered" evidence="4">
    <location>
        <begin position="52"/>
        <end position="77"/>
    </location>
</feature>
<name>U5ETX9_9DIPT</name>
<keyword evidence="1" id="KW-0594">Phospholipid biosynthesis</keyword>
<dbReference type="PANTHER" id="PTHR22603">
    <property type="entry name" value="CHOLINE/ETHANOALAMINE KINASE"/>
    <property type="match status" value="1"/>
</dbReference>
<dbReference type="AlphaFoldDB" id="U5ETX9"/>
<comment type="similarity">
    <text evidence="3">Belongs to the choline/ethanolamine kinase family.</text>
</comment>
<accession>U5ETX9</accession>